<feature type="transmembrane region" description="Helical" evidence="1">
    <location>
        <begin position="439"/>
        <end position="460"/>
    </location>
</feature>
<dbReference type="AlphaFoldDB" id="A2DPL8"/>
<reference evidence="2" key="1">
    <citation type="submission" date="2006-10" db="EMBL/GenBank/DDBJ databases">
        <authorList>
            <person name="Amadeo P."/>
            <person name="Zhao Q."/>
            <person name="Wortman J."/>
            <person name="Fraser-Liggett C."/>
            <person name="Carlton J."/>
        </authorList>
    </citation>
    <scope>NUCLEOTIDE SEQUENCE</scope>
    <source>
        <strain evidence="2">G3</strain>
    </source>
</reference>
<sequence length="1147" mass="131147">MRLKGTNKVETVSKQASSSDEEELLGVYGDMKLGNSEKALFTVRAACILGLDTFIDGSLVKYVIHTYENLSFQMLYMSFLIPDNLNLLKQMIDSYLSRKNPKFLEAAILFQLLTSIQESSNELSTSISHEISKQTLAGFKCEQILTKFWAGCYKGDITQMSRTTFMLYQNLAELSYSWKQLIIRYPYSLPTMREYIKFLNGVGRQHKIAEALLKVHPKLNEPLSANNQAMQTTGADPNSDINIAVLHQSIEDAVDRRPLSSLNQTKARLWFTIILSFIFILSAIILAFVSMHMTSSMSNFLYYSDTTCSLIFHSPNLFEEIVPSGDKGRETFFNHSQVLDDAITNLLQEMPDKILKSNSNLTNQLWNKVEEYSGLETTGIVKFLRLYSYYARSVPFVPEDDNLVLLMKNNTLGIGYSVFLASDAELVSIQNIISELVKYIPIFYGIIWGVMLIIMVPLIFSAMQNVKTELKYIFNLYITIPRSFITELMDPSSTNKITDNKKNMFLQQALASNLNPFDEDEKEPVKAQKEVKGVDNLKLLVHDQSSAGTVIPKYFQLKVWLIVGSITIILLVAATVEVYLFSGFVNDMMIMFKTLQMTARRTTGCSIVLQGILSNFTYLPYSYCSYRLQLTKDFNSKLLLATSGSEVSKKMLTSDAFYSLVHDKACTNESDRACWPFTYMFDYFMILASKAYNSSISEDEIKELVTLYNDFFYPRSYQLHEAGFQFIIYELKNERTILLVIFFVVIFLVSLCSFVFFLPIMKQLDATKESVKLPLKYIPPMRVPDLPKVMQYLQGEADWHRGGIMNETDTRLGNYLNIIEYPHALFEQDKSLLFANPSFYNLIGAPREACIGLSLDAIFSRLINYKNDEKHPFNHILKFFDDNNSIDHSCLRLVTQFERGSHKAKNVEIRMSKILAENDKYIYAMIFEDLSYHDHKEEMMRYERQVAENLKMYALPQQLSNVLTTDGELKSKTFDRAVMASFSLSYATIRDEYDGELADGCSLFMKAAKEVSGVFPNIVKLIHEPPHFVFMQLPDDSDPIDVQTVQGVHFINAIYNSFNSSSNKFKLSTLMLVGQIIVIPMKVKLPVLEAFGNGYKSLILKREKIKNSGKFYVTKETSVYLNDNKSFTLTLDKDLELVSITPKHIDE</sequence>
<dbReference type="Proteomes" id="UP000001542">
    <property type="component" value="Unassembled WGS sequence"/>
</dbReference>
<accession>A2DPL8</accession>
<feature type="transmembrane region" description="Helical" evidence="1">
    <location>
        <begin position="269"/>
        <end position="289"/>
    </location>
</feature>
<dbReference type="OrthoDB" id="10577489at2759"/>
<evidence type="ECO:0000256" key="1">
    <source>
        <dbReference type="SAM" id="Phobius"/>
    </source>
</evidence>
<keyword evidence="1" id="KW-1133">Transmembrane helix</keyword>
<reference evidence="2" key="2">
    <citation type="journal article" date="2007" name="Science">
        <title>Draft genome sequence of the sexually transmitted pathogen Trichomonas vaginalis.</title>
        <authorList>
            <person name="Carlton J.M."/>
            <person name="Hirt R.P."/>
            <person name="Silva J.C."/>
            <person name="Delcher A.L."/>
            <person name="Schatz M."/>
            <person name="Zhao Q."/>
            <person name="Wortman J.R."/>
            <person name="Bidwell S.L."/>
            <person name="Alsmark U.C.M."/>
            <person name="Besteiro S."/>
            <person name="Sicheritz-Ponten T."/>
            <person name="Noel C.J."/>
            <person name="Dacks J.B."/>
            <person name="Foster P.G."/>
            <person name="Simillion C."/>
            <person name="Van de Peer Y."/>
            <person name="Miranda-Saavedra D."/>
            <person name="Barton G.J."/>
            <person name="Westrop G.D."/>
            <person name="Mueller S."/>
            <person name="Dessi D."/>
            <person name="Fiori P.L."/>
            <person name="Ren Q."/>
            <person name="Paulsen I."/>
            <person name="Zhang H."/>
            <person name="Bastida-Corcuera F.D."/>
            <person name="Simoes-Barbosa A."/>
            <person name="Brown M.T."/>
            <person name="Hayes R.D."/>
            <person name="Mukherjee M."/>
            <person name="Okumura C.Y."/>
            <person name="Schneider R."/>
            <person name="Smith A.J."/>
            <person name="Vanacova S."/>
            <person name="Villalvazo M."/>
            <person name="Haas B.J."/>
            <person name="Pertea M."/>
            <person name="Feldblyum T.V."/>
            <person name="Utterback T.R."/>
            <person name="Shu C.L."/>
            <person name="Osoegawa K."/>
            <person name="de Jong P.J."/>
            <person name="Hrdy I."/>
            <person name="Horvathova L."/>
            <person name="Zubacova Z."/>
            <person name="Dolezal P."/>
            <person name="Malik S.B."/>
            <person name="Logsdon J.M. Jr."/>
            <person name="Henze K."/>
            <person name="Gupta A."/>
            <person name="Wang C.C."/>
            <person name="Dunne R.L."/>
            <person name="Upcroft J.A."/>
            <person name="Upcroft P."/>
            <person name="White O."/>
            <person name="Salzberg S.L."/>
            <person name="Tang P."/>
            <person name="Chiu C.-H."/>
            <person name="Lee Y.-S."/>
            <person name="Embley T.M."/>
            <person name="Coombs G.H."/>
            <person name="Mottram J.C."/>
            <person name="Tachezy J."/>
            <person name="Fraser-Liggett C.M."/>
            <person name="Johnson P.J."/>
        </authorList>
    </citation>
    <scope>NUCLEOTIDE SEQUENCE [LARGE SCALE GENOMIC DNA]</scope>
    <source>
        <strain evidence="2">G3</strain>
    </source>
</reference>
<evidence type="ECO:0000313" key="3">
    <source>
        <dbReference type="Proteomes" id="UP000001542"/>
    </source>
</evidence>
<keyword evidence="1" id="KW-0472">Membrane</keyword>
<evidence type="ECO:0000313" key="2">
    <source>
        <dbReference type="EMBL" id="EAY17618.1"/>
    </source>
</evidence>
<keyword evidence="3" id="KW-1185">Reference proteome</keyword>
<protein>
    <recommendedName>
        <fullName evidence="4">PAS domain-containing protein</fullName>
    </recommendedName>
</protein>
<dbReference type="RefSeq" id="XP_001329753.1">
    <property type="nucleotide sequence ID" value="XM_001329718.1"/>
</dbReference>
<organism evidence="2 3">
    <name type="scientific">Trichomonas vaginalis (strain ATCC PRA-98 / G3)</name>
    <dbReference type="NCBI Taxonomy" id="412133"/>
    <lineage>
        <taxon>Eukaryota</taxon>
        <taxon>Metamonada</taxon>
        <taxon>Parabasalia</taxon>
        <taxon>Trichomonadida</taxon>
        <taxon>Trichomonadidae</taxon>
        <taxon>Trichomonas</taxon>
    </lineage>
</organism>
<feature type="transmembrane region" description="Helical" evidence="1">
    <location>
        <begin position="559"/>
        <end position="581"/>
    </location>
</feature>
<keyword evidence="1" id="KW-0812">Transmembrane</keyword>
<dbReference type="EMBL" id="DS113228">
    <property type="protein sequence ID" value="EAY17618.1"/>
    <property type="molecule type" value="Genomic_DNA"/>
</dbReference>
<feature type="transmembrane region" description="Helical" evidence="1">
    <location>
        <begin position="737"/>
        <end position="761"/>
    </location>
</feature>
<proteinExistence type="predicted"/>
<dbReference type="VEuPathDB" id="TrichDB:TVAG_234990"/>
<dbReference type="VEuPathDB" id="TrichDB:TVAGG3_0935380"/>
<name>A2DPL8_TRIV3</name>
<gene>
    <name evidence="2" type="ORF">TVAG_234990</name>
</gene>
<dbReference type="KEGG" id="tva:4775630"/>
<dbReference type="InParanoid" id="A2DPL8"/>
<evidence type="ECO:0008006" key="4">
    <source>
        <dbReference type="Google" id="ProtNLM"/>
    </source>
</evidence>